<reference evidence="1" key="1">
    <citation type="submission" date="2022-04" db="EMBL/GenBank/DDBJ databases">
        <title>Mucilaginibacter sp. RS28 isolated from freshwater.</title>
        <authorList>
            <person name="Ko S.-R."/>
        </authorList>
    </citation>
    <scope>NUCLEOTIDE SEQUENCE</scope>
    <source>
        <strain evidence="1">RS28</strain>
    </source>
</reference>
<dbReference type="AlphaFoldDB" id="A0A9X1X7Q7"/>
<proteinExistence type="predicted"/>
<dbReference type="InterPro" id="IPR019226">
    <property type="entry name" value="DUF2158"/>
</dbReference>
<protein>
    <submittedName>
        <fullName evidence="1">DUF2158 domain-containing protein</fullName>
    </submittedName>
</protein>
<dbReference type="EMBL" id="JALJEJ010000011">
    <property type="protein sequence ID" value="MCJ8211705.1"/>
    <property type="molecule type" value="Genomic_DNA"/>
</dbReference>
<evidence type="ECO:0000313" key="1">
    <source>
        <dbReference type="EMBL" id="MCJ8211705.1"/>
    </source>
</evidence>
<sequence length="68" mass="7659">MDKQFNIGDQVRLKSGGPVMTVDSIDDNTSRLVCVWFDSKKVFQHAKFIADTLEKYEPSSSVPGIYFA</sequence>
<name>A0A9X1X7Q7_9SPHI</name>
<dbReference type="RefSeq" id="WP_245132548.1">
    <property type="nucleotide sequence ID" value="NZ_JALJEJ010000011.1"/>
</dbReference>
<keyword evidence="2" id="KW-1185">Reference proteome</keyword>
<dbReference type="Proteomes" id="UP001139450">
    <property type="component" value="Unassembled WGS sequence"/>
</dbReference>
<dbReference type="Pfam" id="PF09926">
    <property type="entry name" value="DUF2158"/>
    <property type="match status" value="1"/>
</dbReference>
<organism evidence="1 2">
    <name type="scientific">Mucilaginibacter straminoryzae</name>
    <dbReference type="NCBI Taxonomy" id="2932774"/>
    <lineage>
        <taxon>Bacteria</taxon>
        <taxon>Pseudomonadati</taxon>
        <taxon>Bacteroidota</taxon>
        <taxon>Sphingobacteriia</taxon>
        <taxon>Sphingobacteriales</taxon>
        <taxon>Sphingobacteriaceae</taxon>
        <taxon>Mucilaginibacter</taxon>
    </lineage>
</organism>
<accession>A0A9X1X7Q7</accession>
<comment type="caution">
    <text evidence="1">The sequence shown here is derived from an EMBL/GenBank/DDBJ whole genome shotgun (WGS) entry which is preliminary data.</text>
</comment>
<evidence type="ECO:0000313" key="2">
    <source>
        <dbReference type="Proteomes" id="UP001139450"/>
    </source>
</evidence>
<gene>
    <name evidence="1" type="ORF">MUY27_18445</name>
</gene>